<evidence type="ECO:0000313" key="8">
    <source>
        <dbReference type="Proteomes" id="UP001221217"/>
    </source>
</evidence>
<sequence>MKEIVTSTHDKQLKEDLAEVKDILGEIADTAPGIVREDIRKLVSGNGKMLRPSFTTIAGRYGNFEGERIYNMAAAVELLHNATLIHDDIIDDASIRRGKPAIHMLHGNKLAILAGDYLFSRSIVVASEKSRTAQYGRLAGAVAKICEGEIIQDSEKYVLNPSIRSYKRRIAGKTAVLFAISLYIGANEAGCSSDDCSTFSRIGYNVGMAFQIIDDLLDITGTPAVTGKPTGRDITEGIYTLPVLYALENDDGRLGRLLSKYPYRRHTVKKITKLVCESSGPEKAAAQAELYSDRAMREISKLDEGYTKYQLSVLVKNLLKRNY</sequence>
<evidence type="ECO:0000313" key="7">
    <source>
        <dbReference type="EMBL" id="MDC7225166.1"/>
    </source>
</evidence>
<dbReference type="InterPro" id="IPR000092">
    <property type="entry name" value="Polyprenyl_synt"/>
</dbReference>
<reference evidence="7 8" key="1">
    <citation type="submission" date="2022-12" db="EMBL/GenBank/DDBJ databases">
        <title>Metagenome assembled genome from gulf of manar.</title>
        <authorList>
            <person name="Kohli P."/>
            <person name="Pk S."/>
            <person name="Venkata Ramana C."/>
            <person name="Sasikala C."/>
        </authorList>
    </citation>
    <scope>NUCLEOTIDE SEQUENCE [LARGE SCALE GENOMIC DNA]</scope>
    <source>
        <strain evidence="7">JB008</strain>
    </source>
</reference>
<dbReference type="PANTHER" id="PTHR12001">
    <property type="entry name" value="GERANYLGERANYL PYROPHOSPHATE SYNTHASE"/>
    <property type="match status" value="1"/>
</dbReference>
<dbReference type="CDD" id="cd00685">
    <property type="entry name" value="Trans_IPPS_HT"/>
    <property type="match status" value="1"/>
</dbReference>
<keyword evidence="4" id="KW-0479">Metal-binding</keyword>
<dbReference type="Gene3D" id="1.10.600.10">
    <property type="entry name" value="Farnesyl Diphosphate Synthase"/>
    <property type="match status" value="1"/>
</dbReference>
<protein>
    <submittedName>
        <fullName evidence="7">Polyprenyl synthetase family protein</fullName>
    </submittedName>
</protein>
<evidence type="ECO:0000256" key="2">
    <source>
        <dbReference type="ARBA" id="ARBA00006706"/>
    </source>
</evidence>
<dbReference type="SFLD" id="SFLDS00005">
    <property type="entry name" value="Isoprenoid_Synthase_Type_I"/>
    <property type="match status" value="1"/>
</dbReference>
<comment type="caution">
    <text evidence="7">The sequence shown here is derived from an EMBL/GenBank/DDBJ whole genome shotgun (WGS) entry which is preliminary data.</text>
</comment>
<dbReference type="PROSITE" id="PS00723">
    <property type="entry name" value="POLYPRENYL_SYNTHASE_1"/>
    <property type="match status" value="1"/>
</dbReference>
<dbReference type="EMBL" id="JAQQAL010000002">
    <property type="protein sequence ID" value="MDC7225166.1"/>
    <property type="molecule type" value="Genomic_DNA"/>
</dbReference>
<dbReference type="InterPro" id="IPR008949">
    <property type="entry name" value="Isoprenoid_synthase_dom_sf"/>
</dbReference>
<name>A0AAJ1MIU6_9SPIO</name>
<dbReference type="GO" id="GO:0046872">
    <property type="term" value="F:metal ion binding"/>
    <property type="evidence" value="ECO:0007669"/>
    <property type="project" value="UniProtKB-KW"/>
</dbReference>
<dbReference type="InterPro" id="IPR033749">
    <property type="entry name" value="Polyprenyl_synt_CS"/>
</dbReference>
<proteinExistence type="inferred from homology"/>
<dbReference type="GO" id="GO:0004659">
    <property type="term" value="F:prenyltransferase activity"/>
    <property type="evidence" value="ECO:0007669"/>
    <property type="project" value="InterPro"/>
</dbReference>
<accession>A0AAJ1MIU6</accession>
<evidence type="ECO:0000256" key="1">
    <source>
        <dbReference type="ARBA" id="ARBA00001946"/>
    </source>
</evidence>
<dbReference type="SUPFAM" id="SSF48576">
    <property type="entry name" value="Terpenoid synthases"/>
    <property type="match status" value="1"/>
</dbReference>
<keyword evidence="5" id="KW-0460">Magnesium</keyword>
<keyword evidence="3 6" id="KW-0808">Transferase</keyword>
<gene>
    <name evidence="7" type="ORF">PQJ61_00215</name>
</gene>
<dbReference type="PROSITE" id="PS00444">
    <property type="entry name" value="POLYPRENYL_SYNTHASE_2"/>
    <property type="match status" value="1"/>
</dbReference>
<dbReference type="GO" id="GO:0008299">
    <property type="term" value="P:isoprenoid biosynthetic process"/>
    <property type="evidence" value="ECO:0007669"/>
    <property type="project" value="InterPro"/>
</dbReference>
<dbReference type="Proteomes" id="UP001221217">
    <property type="component" value="Unassembled WGS sequence"/>
</dbReference>
<dbReference type="AlphaFoldDB" id="A0AAJ1MIU6"/>
<dbReference type="Pfam" id="PF00348">
    <property type="entry name" value="polyprenyl_synt"/>
    <property type="match status" value="1"/>
</dbReference>
<evidence type="ECO:0000256" key="5">
    <source>
        <dbReference type="ARBA" id="ARBA00022842"/>
    </source>
</evidence>
<comment type="similarity">
    <text evidence="2 6">Belongs to the FPP/GGPP synthase family.</text>
</comment>
<dbReference type="PANTHER" id="PTHR12001:SF69">
    <property type="entry name" value="ALL TRANS-POLYPRENYL-DIPHOSPHATE SYNTHASE PDSS1"/>
    <property type="match status" value="1"/>
</dbReference>
<evidence type="ECO:0000256" key="3">
    <source>
        <dbReference type="ARBA" id="ARBA00022679"/>
    </source>
</evidence>
<organism evidence="7 8">
    <name type="scientific">Candidatus Thalassospirochaeta sargassi</name>
    <dbReference type="NCBI Taxonomy" id="3119039"/>
    <lineage>
        <taxon>Bacteria</taxon>
        <taxon>Pseudomonadati</taxon>
        <taxon>Spirochaetota</taxon>
        <taxon>Spirochaetia</taxon>
        <taxon>Spirochaetales</taxon>
        <taxon>Spirochaetaceae</taxon>
        <taxon>Candidatus Thalassospirochaeta</taxon>
    </lineage>
</organism>
<evidence type="ECO:0000256" key="4">
    <source>
        <dbReference type="ARBA" id="ARBA00022723"/>
    </source>
</evidence>
<evidence type="ECO:0000256" key="6">
    <source>
        <dbReference type="RuleBase" id="RU004466"/>
    </source>
</evidence>
<comment type="cofactor">
    <cofactor evidence="1">
        <name>Mg(2+)</name>
        <dbReference type="ChEBI" id="CHEBI:18420"/>
    </cofactor>
</comment>